<evidence type="ECO:0000313" key="1">
    <source>
        <dbReference type="EMBL" id="GAI94589.1"/>
    </source>
</evidence>
<proteinExistence type="predicted"/>
<dbReference type="EMBL" id="BARW01022012">
    <property type="protein sequence ID" value="GAI94589.1"/>
    <property type="molecule type" value="Genomic_DNA"/>
</dbReference>
<gene>
    <name evidence="1" type="ORF">S12H4_36862</name>
</gene>
<accession>X1UQH2</accession>
<reference evidence="1" key="1">
    <citation type="journal article" date="2014" name="Front. Microbiol.">
        <title>High frequency of phylogenetically diverse reductive dehalogenase-homologous genes in deep subseafloor sedimentary metagenomes.</title>
        <authorList>
            <person name="Kawai M."/>
            <person name="Futagami T."/>
            <person name="Toyoda A."/>
            <person name="Takaki Y."/>
            <person name="Nishi S."/>
            <person name="Hori S."/>
            <person name="Arai W."/>
            <person name="Tsubouchi T."/>
            <person name="Morono Y."/>
            <person name="Uchiyama I."/>
            <person name="Ito T."/>
            <person name="Fujiyama A."/>
            <person name="Inagaki F."/>
            <person name="Takami H."/>
        </authorList>
    </citation>
    <scope>NUCLEOTIDE SEQUENCE</scope>
    <source>
        <strain evidence="1">Expedition CK06-06</strain>
    </source>
</reference>
<comment type="caution">
    <text evidence="1">The sequence shown here is derived from an EMBL/GenBank/DDBJ whole genome shotgun (WGS) entry which is preliminary data.</text>
</comment>
<organism evidence="1">
    <name type="scientific">marine sediment metagenome</name>
    <dbReference type="NCBI Taxonomy" id="412755"/>
    <lineage>
        <taxon>unclassified sequences</taxon>
        <taxon>metagenomes</taxon>
        <taxon>ecological metagenomes</taxon>
    </lineage>
</organism>
<dbReference type="AlphaFoldDB" id="X1UQH2"/>
<protein>
    <submittedName>
        <fullName evidence="1">Uncharacterized protein</fullName>
    </submittedName>
</protein>
<name>X1UQH2_9ZZZZ</name>
<sequence>MANEFKHKDVGDELTKAEWEGKDTHEADSQAANDMLYFNGTYWIRATPAQIRALLNVADGADVTADNAPKAHKASHEDTGADEISIAGLAGEPAELTTHKGLPNVHHTNVADLTFIIDGGGSAITTGQKGHLEIPFACTITGWTILADQSGSIVVDVWKDTYAAFPPAVGDSIAGKVKGKKACVISTYSTTK</sequence>